<evidence type="ECO:0000256" key="1">
    <source>
        <dbReference type="SAM" id="MobiDB-lite"/>
    </source>
</evidence>
<dbReference type="EMBL" id="BT138574">
    <property type="protein sequence ID" value="AFK38369.1"/>
    <property type="molecule type" value="mRNA"/>
</dbReference>
<proteinExistence type="evidence at transcript level"/>
<sequence length="72" mass="8553">MQKERDKQREKQNEDKVPTTYEEYKSNGRTKEPPKAGEKFDRCIKPIHYGQATPTRSKHMESCPIEHNQILH</sequence>
<feature type="region of interest" description="Disordered" evidence="1">
    <location>
        <begin position="1"/>
        <end position="72"/>
    </location>
</feature>
<protein>
    <submittedName>
        <fullName evidence="2">Uncharacterized protein</fullName>
    </submittedName>
</protein>
<evidence type="ECO:0000313" key="2">
    <source>
        <dbReference type="EMBL" id="AFK38369.1"/>
    </source>
</evidence>
<name>I3SDM7_LOTJA</name>
<dbReference type="AlphaFoldDB" id="I3SDM7"/>
<feature type="compositionally biased region" description="Basic and acidic residues" evidence="1">
    <location>
        <begin position="1"/>
        <end position="44"/>
    </location>
</feature>
<organism evidence="2">
    <name type="scientific">Lotus japonicus</name>
    <name type="common">Lotus corniculatus var. japonicus</name>
    <dbReference type="NCBI Taxonomy" id="34305"/>
    <lineage>
        <taxon>Eukaryota</taxon>
        <taxon>Viridiplantae</taxon>
        <taxon>Streptophyta</taxon>
        <taxon>Embryophyta</taxon>
        <taxon>Tracheophyta</taxon>
        <taxon>Spermatophyta</taxon>
        <taxon>Magnoliopsida</taxon>
        <taxon>eudicotyledons</taxon>
        <taxon>Gunneridae</taxon>
        <taxon>Pentapetalae</taxon>
        <taxon>rosids</taxon>
        <taxon>fabids</taxon>
        <taxon>Fabales</taxon>
        <taxon>Fabaceae</taxon>
        <taxon>Papilionoideae</taxon>
        <taxon>50 kb inversion clade</taxon>
        <taxon>NPAAA clade</taxon>
        <taxon>Hologalegina</taxon>
        <taxon>robinioid clade</taxon>
        <taxon>Loteae</taxon>
        <taxon>Lotus</taxon>
    </lineage>
</organism>
<accession>I3SDM7</accession>
<reference evidence="2" key="1">
    <citation type="submission" date="2012-05" db="EMBL/GenBank/DDBJ databases">
        <authorList>
            <person name="Krishnakumar V."/>
            <person name="Cheung F."/>
            <person name="Xiao Y."/>
            <person name="Chan A."/>
            <person name="Moskal W.A."/>
            <person name="Town C.D."/>
        </authorList>
    </citation>
    <scope>NUCLEOTIDE SEQUENCE</scope>
</reference>